<name>A0A0A8ZWT3_ARUDO</name>
<proteinExistence type="predicted"/>
<reference evidence="1" key="1">
    <citation type="submission" date="2014-09" db="EMBL/GenBank/DDBJ databases">
        <authorList>
            <person name="Magalhaes I.L.F."/>
            <person name="Oliveira U."/>
            <person name="Santos F.R."/>
            <person name="Vidigal T.H.D.A."/>
            <person name="Brescovit A.D."/>
            <person name="Santos A.J."/>
        </authorList>
    </citation>
    <scope>NUCLEOTIDE SEQUENCE</scope>
    <source>
        <tissue evidence="1">Shoot tissue taken approximately 20 cm above the soil surface</tissue>
    </source>
</reference>
<organism evidence="1">
    <name type="scientific">Arundo donax</name>
    <name type="common">Giant reed</name>
    <name type="synonym">Donax arundinaceus</name>
    <dbReference type="NCBI Taxonomy" id="35708"/>
    <lineage>
        <taxon>Eukaryota</taxon>
        <taxon>Viridiplantae</taxon>
        <taxon>Streptophyta</taxon>
        <taxon>Embryophyta</taxon>
        <taxon>Tracheophyta</taxon>
        <taxon>Spermatophyta</taxon>
        <taxon>Magnoliopsida</taxon>
        <taxon>Liliopsida</taxon>
        <taxon>Poales</taxon>
        <taxon>Poaceae</taxon>
        <taxon>PACMAD clade</taxon>
        <taxon>Arundinoideae</taxon>
        <taxon>Arundineae</taxon>
        <taxon>Arundo</taxon>
    </lineage>
</organism>
<protein>
    <submittedName>
        <fullName evidence="1">Uncharacterized protein</fullName>
    </submittedName>
</protein>
<evidence type="ECO:0000313" key="1">
    <source>
        <dbReference type="EMBL" id="JAD42173.1"/>
    </source>
</evidence>
<accession>A0A0A8ZWT3</accession>
<sequence length="9" mass="1079">MPCTLFRLV</sequence>
<reference evidence="1" key="2">
    <citation type="journal article" date="2015" name="Data Brief">
        <title>Shoot transcriptome of the giant reed, Arundo donax.</title>
        <authorList>
            <person name="Barrero R.A."/>
            <person name="Guerrero F.D."/>
            <person name="Moolhuijzen P."/>
            <person name="Goolsby J.A."/>
            <person name="Tidwell J."/>
            <person name="Bellgard S.E."/>
            <person name="Bellgard M.I."/>
        </authorList>
    </citation>
    <scope>NUCLEOTIDE SEQUENCE</scope>
    <source>
        <tissue evidence="1">Shoot tissue taken approximately 20 cm above the soil surface</tissue>
    </source>
</reference>
<dbReference type="EMBL" id="GBRH01255722">
    <property type="protein sequence ID" value="JAD42173.1"/>
    <property type="molecule type" value="Transcribed_RNA"/>
</dbReference>